<evidence type="ECO:0000256" key="6">
    <source>
        <dbReference type="SAM" id="Phobius"/>
    </source>
</evidence>
<dbReference type="PANTHER" id="PTHR32196">
    <property type="entry name" value="ABC TRANSPORTER PERMEASE PROTEIN YPHD-RELATED-RELATED"/>
    <property type="match status" value="1"/>
</dbReference>
<dbReference type="Pfam" id="PF02653">
    <property type="entry name" value="BPD_transp_2"/>
    <property type="match status" value="1"/>
</dbReference>
<dbReference type="GO" id="GO:0022857">
    <property type="term" value="F:transmembrane transporter activity"/>
    <property type="evidence" value="ECO:0007669"/>
    <property type="project" value="InterPro"/>
</dbReference>
<evidence type="ECO:0000256" key="3">
    <source>
        <dbReference type="ARBA" id="ARBA00022692"/>
    </source>
</evidence>
<dbReference type="GO" id="GO:0005886">
    <property type="term" value="C:plasma membrane"/>
    <property type="evidence" value="ECO:0007669"/>
    <property type="project" value="UniProtKB-SubCell"/>
</dbReference>
<evidence type="ECO:0000256" key="4">
    <source>
        <dbReference type="ARBA" id="ARBA00022989"/>
    </source>
</evidence>
<keyword evidence="5 6" id="KW-0472">Membrane</keyword>
<evidence type="ECO:0000256" key="5">
    <source>
        <dbReference type="ARBA" id="ARBA00023136"/>
    </source>
</evidence>
<reference evidence="8" key="1">
    <citation type="submission" date="2017-08" db="EMBL/GenBank/DDBJ databases">
        <title>Mesorhizobium wenxinae sp. nov., a novel rhizobial species isolated from root nodules of chickpea (Cicer arietinum L.).</title>
        <authorList>
            <person name="Zhang J."/>
        </authorList>
    </citation>
    <scope>NUCLEOTIDE SEQUENCE [LARGE SCALE GENOMIC DNA]</scope>
    <source>
        <strain evidence="8">USDA 3392</strain>
    </source>
</reference>
<feature type="transmembrane region" description="Helical" evidence="6">
    <location>
        <begin position="164"/>
        <end position="185"/>
    </location>
</feature>
<feature type="transmembrane region" description="Helical" evidence="6">
    <location>
        <begin position="38"/>
        <end position="61"/>
    </location>
</feature>
<organism evidence="7 8">
    <name type="scientific">Mesorhizobium mediterraneum</name>
    <dbReference type="NCBI Taxonomy" id="43617"/>
    <lineage>
        <taxon>Bacteria</taxon>
        <taxon>Pseudomonadati</taxon>
        <taxon>Pseudomonadota</taxon>
        <taxon>Alphaproteobacteria</taxon>
        <taxon>Hyphomicrobiales</taxon>
        <taxon>Phyllobacteriaceae</taxon>
        <taxon>Mesorhizobium</taxon>
    </lineage>
</organism>
<keyword evidence="3 6" id="KW-0812">Transmembrane</keyword>
<dbReference type="AlphaFoldDB" id="A0AB36RF68"/>
<accession>A0AB36RF68</accession>
<dbReference type="EMBL" id="NPKI01000011">
    <property type="protein sequence ID" value="PAQ03064.1"/>
    <property type="molecule type" value="Genomic_DNA"/>
</dbReference>
<dbReference type="CDD" id="cd06579">
    <property type="entry name" value="TM_PBP1_transp_AraH_like"/>
    <property type="match status" value="1"/>
</dbReference>
<feature type="transmembrane region" description="Helical" evidence="6">
    <location>
        <begin position="216"/>
        <end position="235"/>
    </location>
</feature>
<feature type="transmembrane region" description="Helical" evidence="6">
    <location>
        <begin position="91"/>
        <end position="111"/>
    </location>
</feature>
<proteinExistence type="predicted"/>
<keyword evidence="8" id="KW-1185">Reference proteome</keyword>
<feature type="transmembrane region" description="Helical" evidence="6">
    <location>
        <begin position="269"/>
        <end position="289"/>
    </location>
</feature>
<gene>
    <name evidence="7" type="ORF">CIT25_06560</name>
</gene>
<comment type="subcellular location">
    <subcellularLocation>
        <location evidence="1">Cell membrane</location>
        <topology evidence="1">Multi-pass membrane protein</topology>
    </subcellularLocation>
</comment>
<feature type="transmembrane region" description="Helical" evidence="6">
    <location>
        <begin position="118"/>
        <end position="138"/>
    </location>
</feature>
<evidence type="ECO:0000313" key="8">
    <source>
        <dbReference type="Proteomes" id="UP000216215"/>
    </source>
</evidence>
<feature type="transmembrane region" description="Helical" evidence="6">
    <location>
        <begin position="295"/>
        <end position="312"/>
    </location>
</feature>
<evidence type="ECO:0000256" key="1">
    <source>
        <dbReference type="ARBA" id="ARBA00004651"/>
    </source>
</evidence>
<protein>
    <submittedName>
        <fullName evidence="7">ABC transporter permease</fullName>
    </submittedName>
</protein>
<name>A0AB36RF68_9HYPH</name>
<comment type="caution">
    <text evidence="7">The sequence shown here is derived from an EMBL/GenBank/DDBJ whole genome shotgun (WGS) entry which is preliminary data.</text>
</comment>
<evidence type="ECO:0000256" key="2">
    <source>
        <dbReference type="ARBA" id="ARBA00022475"/>
    </source>
</evidence>
<evidence type="ECO:0000313" key="7">
    <source>
        <dbReference type="EMBL" id="PAQ03064.1"/>
    </source>
</evidence>
<keyword evidence="4 6" id="KW-1133">Transmembrane helix</keyword>
<feature type="transmembrane region" description="Helical" evidence="6">
    <location>
        <begin position="12"/>
        <end position="32"/>
    </location>
</feature>
<dbReference type="Proteomes" id="UP000216215">
    <property type="component" value="Unassembled WGS sequence"/>
</dbReference>
<feature type="transmembrane region" description="Helical" evidence="6">
    <location>
        <begin position="68"/>
        <end position="85"/>
    </location>
</feature>
<dbReference type="InterPro" id="IPR001851">
    <property type="entry name" value="ABC_transp_permease"/>
</dbReference>
<dbReference type="RefSeq" id="WP_095483742.1">
    <property type="nucleotide sequence ID" value="NZ_CP088151.1"/>
</dbReference>
<keyword evidence="2" id="KW-1003">Cell membrane</keyword>
<sequence>MSQTWFQSTNARVAGAFAVAAALQIVGTLLIPGYSAPFAIRALLVIASLLAVASIGQTLVVILGGIDLSIPFIIGFANVVAAQLYGAGWNFALVCVIVGVLAVLIGALNGLISRGLDIHPLIVTLGVGMIVQGAVLLWTGGFPSGSAPAAVSAFVSIGGSVGPLPVPALVPCVAVLTLLVALVLARTAYGRRLYALGSNPGAAPLALIDPVRMWTVTYAASAFFAAAAGVLLLGFTGSAYGDVGQPYLFQTIAAVVVGGAALVGGRGNYFGTIAGVLVLTEINTLLIGLGFRPSTMQAALGLVIVLLVSLYGRERHVSATI</sequence>
<feature type="transmembrane region" description="Helical" evidence="6">
    <location>
        <begin position="247"/>
        <end position="264"/>
    </location>
</feature>